<gene>
    <name evidence="2" type="ORF">CesoFtcFv8_021602</name>
</gene>
<dbReference type="EMBL" id="JAULUE010002063">
    <property type="protein sequence ID" value="KAK5880723.1"/>
    <property type="molecule type" value="Genomic_DNA"/>
</dbReference>
<proteinExistence type="predicted"/>
<evidence type="ECO:0000313" key="3">
    <source>
        <dbReference type="Proteomes" id="UP001335648"/>
    </source>
</evidence>
<dbReference type="AlphaFoldDB" id="A0AAN8B8T8"/>
<name>A0AAN8B8T8_9TELE</name>
<accession>A0AAN8B8T8</accession>
<dbReference type="Proteomes" id="UP001335648">
    <property type="component" value="Unassembled WGS sequence"/>
</dbReference>
<reference evidence="2 3" key="1">
    <citation type="journal article" date="2023" name="Mol. Biol. Evol.">
        <title>Genomics of Secondarily Temperate Adaptation in the Only Non-Antarctic Icefish.</title>
        <authorList>
            <person name="Rivera-Colon A.G."/>
            <person name="Rayamajhi N."/>
            <person name="Minhas B.F."/>
            <person name="Madrigal G."/>
            <person name="Bilyk K.T."/>
            <person name="Yoon V."/>
            <person name="Hune M."/>
            <person name="Gregory S."/>
            <person name="Cheng C.H.C."/>
            <person name="Catchen J.M."/>
        </authorList>
    </citation>
    <scope>NUCLEOTIDE SEQUENCE [LARGE SCALE GENOMIC DNA]</scope>
    <source>
        <strain evidence="2">JC2023a</strain>
    </source>
</reference>
<evidence type="ECO:0000256" key="1">
    <source>
        <dbReference type="SAM" id="MobiDB-lite"/>
    </source>
</evidence>
<sequence length="74" mass="8507">MSEHLQDICNNLQNLSIVSSSPRLLVTLPPLSWRSDVMWSCSLLPGNRQLESLQEEKLQNHQQLKHAEKQLDEA</sequence>
<comment type="caution">
    <text evidence="2">The sequence shown here is derived from an EMBL/GenBank/DDBJ whole genome shotgun (WGS) entry which is preliminary data.</text>
</comment>
<keyword evidence="3" id="KW-1185">Reference proteome</keyword>
<protein>
    <submittedName>
        <fullName evidence="2">Uncharacterized protein</fullName>
    </submittedName>
</protein>
<evidence type="ECO:0000313" key="2">
    <source>
        <dbReference type="EMBL" id="KAK5880723.1"/>
    </source>
</evidence>
<feature type="region of interest" description="Disordered" evidence="1">
    <location>
        <begin position="55"/>
        <end position="74"/>
    </location>
</feature>
<organism evidence="2 3">
    <name type="scientific">Champsocephalus esox</name>
    <name type="common">pike icefish</name>
    <dbReference type="NCBI Taxonomy" id="159716"/>
    <lineage>
        <taxon>Eukaryota</taxon>
        <taxon>Metazoa</taxon>
        <taxon>Chordata</taxon>
        <taxon>Craniata</taxon>
        <taxon>Vertebrata</taxon>
        <taxon>Euteleostomi</taxon>
        <taxon>Actinopterygii</taxon>
        <taxon>Neopterygii</taxon>
        <taxon>Teleostei</taxon>
        <taxon>Neoteleostei</taxon>
        <taxon>Acanthomorphata</taxon>
        <taxon>Eupercaria</taxon>
        <taxon>Perciformes</taxon>
        <taxon>Notothenioidei</taxon>
        <taxon>Channichthyidae</taxon>
        <taxon>Champsocephalus</taxon>
    </lineage>
</organism>